<evidence type="ECO:0000256" key="2">
    <source>
        <dbReference type="ARBA" id="ARBA00022475"/>
    </source>
</evidence>
<organism evidence="9 10">
    <name type="scientific">Paenibacillus chibensis</name>
    <dbReference type="NCBI Taxonomy" id="59846"/>
    <lineage>
        <taxon>Bacteria</taxon>
        <taxon>Bacillati</taxon>
        <taxon>Bacillota</taxon>
        <taxon>Bacilli</taxon>
        <taxon>Bacillales</taxon>
        <taxon>Paenibacillaceae</taxon>
        <taxon>Paenibacillus</taxon>
    </lineage>
</organism>
<feature type="domain" description="HAMP" evidence="8">
    <location>
        <begin position="319"/>
        <end position="371"/>
    </location>
</feature>
<protein>
    <submittedName>
        <fullName evidence="9">Histidine kinase</fullName>
    </submittedName>
</protein>
<proteinExistence type="predicted"/>
<name>A0ABU6PSZ6_9BACL</name>
<keyword evidence="6 7" id="KW-0472">Membrane</keyword>
<keyword evidence="5 9" id="KW-0418">Kinase</keyword>
<dbReference type="RefSeq" id="WP_328277196.1">
    <property type="nucleotide sequence ID" value="NZ_JARTLD010000024.1"/>
</dbReference>
<evidence type="ECO:0000256" key="7">
    <source>
        <dbReference type="SAM" id="Phobius"/>
    </source>
</evidence>
<evidence type="ECO:0000313" key="10">
    <source>
        <dbReference type="Proteomes" id="UP001343257"/>
    </source>
</evidence>
<dbReference type="InterPro" id="IPR050640">
    <property type="entry name" value="Bact_2-comp_sensor_kinase"/>
</dbReference>
<dbReference type="InterPro" id="IPR010559">
    <property type="entry name" value="Sig_transdc_His_kin_internal"/>
</dbReference>
<dbReference type="Pfam" id="PF02518">
    <property type="entry name" value="HATPase_c"/>
    <property type="match status" value="1"/>
</dbReference>
<evidence type="ECO:0000256" key="1">
    <source>
        <dbReference type="ARBA" id="ARBA00004651"/>
    </source>
</evidence>
<keyword evidence="7" id="KW-1133">Transmembrane helix</keyword>
<dbReference type="GO" id="GO:0016301">
    <property type="term" value="F:kinase activity"/>
    <property type="evidence" value="ECO:0007669"/>
    <property type="project" value="UniProtKB-KW"/>
</dbReference>
<evidence type="ECO:0000256" key="3">
    <source>
        <dbReference type="ARBA" id="ARBA00022553"/>
    </source>
</evidence>
<dbReference type="InterPro" id="IPR003660">
    <property type="entry name" value="HAMP_dom"/>
</dbReference>
<dbReference type="EMBL" id="JARTLD010000024">
    <property type="protein sequence ID" value="MED5017472.1"/>
    <property type="molecule type" value="Genomic_DNA"/>
</dbReference>
<evidence type="ECO:0000256" key="4">
    <source>
        <dbReference type="ARBA" id="ARBA00022679"/>
    </source>
</evidence>
<dbReference type="Gene3D" id="6.10.340.10">
    <property type="match status" value="1"/>
</dbReference>
<dbReference type="Pfam" id="PF06580">
    <property type="entry name" value="His_kinase"/>
    <property type="match status" value="1"/>
</dbReference>
<dbReference type="PANTHER" id="PTHR34220">
    <property type="entry name" value="SENSOR HISTIDINE KINASE YPDA"/>
    <property type="match status" value="1"/>
</dbReference>
<keyword evidence="7" id="KW-0812">Transmembrane</keyword>
<dbReference type="InterPro" id="IPR036890">
    <property type="entry name" value="HATPase_C_sf"/>
</dbReference>
<evidence type="ECO:0000259" key="8">
    <source>
        <dbReference type="PROSITE" id="PS50885"/>
    </source>
</evidence>
<comment type="caution">
    <text evidence="9">The sequence shown here is derived from an EMBL/GenBank/DDBJ whole genome shotgun (WGS) entry which is preliminary data.</text>
</comment>
<keyword evidence="10" id="KW-1185">Reference proteome</keyword>
<dbReference type="PROSITE" id="PS50885">
    <property type="entry name" value="HAMP"/>
    <property type="match status" value="1"/>
</dbReference>
<dbReference type="InterPro" id="IPR003594">
    <property type="entry name" value="HATPase_dom"/>
</dbReference>
<dbReference type="SUPFAM" id="SSF55874">
    <property type="entry name" value="ATPase domain of HSP90 chaperone/DNA topoisomerase II/histidine kinase"/>
    <property type="match status" value="1"/>
</dbReference>
<evidence type="ECO:0000256" key="5">
    <source>
        <dbReference type="ARBA" id="ARBA00022777"/>
    </source>
</evidence>
<gene>
    <name evidence="9" type="ORF">P9847_09150</name>
</gene>
<evidence type="ECO:0000256" key="6">
    <source>
        <dbReference type="ARBA" id="ARBA00023136"/>
    </source>
</evidence>
<accession>A0ABU6PSZ6</accession>
<evidence type="ECO:0000313" key="9">
    <source>
        <dbReference type="EMBL" id="MED5017472.1"/>
    </source>
</evidence>
<keyword evidence="3" id="KW-0597">Phosphoprotein</keyword>
<comment type="subcellular location">
    <subcellularLocation>
        <location evidence="1">Cell membrane</location>
        <topology evidence="1">Multi-pass membrane protein</topology>
    </subcellularLocation>
</comment>
<sequence length="591" mass="66506">MRISLRKQMILSFSAAFIVLNIIFGSLILNYNSSNYQKQSYDYINKIVKANISLIDNYLEQLITVSKIVANDSEIIKAVTYRNSVEQVDYSVELYNQRAVASKIKQLDVLNDITNAIIIGSKGEYLYYYGSSPVRGYNFGQHDWFNKATLLNDKYVRFTNFHTSDYLLNSRNKPTVSVVIPIINASQYNISKKAYLMCDFNLDPIISDSSGKGNSQIAIYDGKHPVYFSNNSQLSDGQKSEIAASLSSDNKSLIIHKSKDNPVSYLVVNEASAVAGWSIVGIMPLTELEDMRSTNTTFVIMIIVIACILVVLLSWVISRSILVPMKALIGKFNKIAAGHRDVTFKEFKSVEISSIAATAEHMLTNINQLTGEILEEQKRLATEQFKVLQHQINPHFLNNVLQSIKSLAISGDVDSISRATTLLGKILSYSVYNPYEEVELKEELVYTENYILIQNIRFNNLITYTIECDDQLRGFHVPKLMIQPLVENAIEHGLQYQHEGQITIVAENTEDEIYIAVTNDGATLDAEEVERLNEMLSSQDTYKQHKSIGLLNLNQRLKSCFGQQAGIQVFSREGMNTSIVITIPKGKGGWI</sequence>
<dbReference type="Proteomes" id="UP001343257">
    <property type="component" value="Unassembled WGS sequence"/>
</dbReference>
<reference evidence="9 10" key="1">
    <citation type="submission" date="2023-03" db="EMBL/GenBank/DDBJ databases">
        <title>Bacillus Genome Sequencing.</title>
        <authorList>
            <person name="Dunlap C."/>
        </authorList>
    </citation>
    <scope>NUCLEOTIDE SEQUENCE [LARGE SCALE GENOMIC DNA]</scope>
    <source>
        <strain evidence="9 10">NRS-52</strain>
    </source>
</reference>
<keyword evidence="4" id="KW-0808">Transferase</keyword>
<feature type="transmembrane region" description="Helical" evidence="7">
    <location>
        <begin position="297"/>
        <end position="317"/>
    </location>
</feature>
<dbReference type="Gene3D" id="3.30.565.10">
    <property type="entry name" value="Histidine kinase-like ATPase, C-terminal domain"/>
    <property type="match status" value="1"/>
</dbReference>
<dbReference type="PANTHER" id="PTHR34220:SF7">
    <property type="entry name" value="SENSOR HISTIDINE KINASE YPDA"/>
    <property type="match status" value="1"/>
</dbReference>
<keyword evidence="2" id="KW-1003">Cell membrane</keyword>